<dbReference type="Proteomes" id="UP000277191">
    <property type="component" value="Chromosome 3"/>
</dbReference>
<proteinExistence type="predicted"/>
<protein>
    <submittedName>
        <fullName evidence="1">Uncharacterized protein</fullName>
    </submittedName>
</protein>
<dbReference type="RefSeq" id="WP_126368898.1">
    <property type="nucleotide sequence ID" value="NZ_CP034547.1"/>
</dbReference>
<accession>A0A3S9NJ61</accession>
<evidence type="ECO:0000313" key="1">
    <source>
        <dbReference type="EMBL" id="AZQ55700.1"/>
    </source>
</evidence>
<sequence length="63" mass="6841">MGSLLGLVFGEQRFSVVRFLAVEGRVAGNQSPDDCRSAHQGGALGEAVNLSVYRRFLNKLKAF</sequence>
<name>A0A3S9NJ61_9BURK</name>
<evidence type="ECO:0000313" key="2">
    <source>
        <dbReference type="Proteomes" id="UP000277191"/>
    </source>
</evidence>
<organism evidence="1 2">
    <name type="scientific">Burkholderia cenocepacia</name>
    <dbReference type="NCBI Taxonomy" id="95486"/>
    <lineage>
        <taxon>Bacteria</taxon>
        <taxon>Pseudomonadati</taxon>
        <taxon>Pseudomonadota</taxon>
        <taxon>Betaproteobacteria</taxon>
        <taxon>Burkholderiales</taxon>
        <taxon>Burkholderiaceae</taxon>
        <taxon>Burkholderia</taxon>
        <taxon>Burkholderia cepacia complex</taxon>
    </lineage>
</organism>
<dbReference type="EMBL" id="CP034547">
    <property type="protein sequence ID" value="AZQ55700.1"/>
    <property type="molecule type" value="Genomic_DNA"/>
</dbReference>
<dbReference type="AlphaFoldDB" id="A0A3S9NJ61"/>
<gene>
    <name evidence="1" type="ORF">D5R55_33335</name>
</gene>
<reference evidence="1 2" key="1">
    <citation type="submission" date="2018-12" db="EMBL/GenBank/DDBJ databases">
        <title>Cadmium resistance mechanism in endophytic bacteria Burkholderia cenocepacia YG-3.</title>
        <authorList>
            <person name="Zhang X."/>
            <person name="Wang X."/>
            <person name="Zhu Y."/>
        </authorList>
    </citation>
    <scope>NUCLEOTIDE SEQUENCE [LARGE SCALE GENOMIC DNA]</scope>
    <source>
        <strain evidence="1 2">YG-3</strain>
    </source>
</reference>